<keyword evidence="3" id="KW-0676">Redox-active center</keyword>
<proteinExistence type="inferred from homology"/>
<dbReference type="KEGG" id="tab:CIG75_15615"/>
<dbReference type="GO" id="GO:0045454">
    <property type="term" value="P:cell redox homeostasis"/>
    <property type="evidence" value="ECO:0007669"/>
    <property type="project" value="TreeGrafter"/>
</dbReference>
<evidence type="ECO:0000256" key="3">
    <source>
        <dbReference type="ARBA" id="ARBA00023284"/>
    </source>
</evidence>
<keyword evidence="8" id="KW-1185">Reference proteome</keyword>
<dbReference type="PANTHER" id="PTHR45663">
    <property type="entry name" value="GEO12009P1"/>
    <property type="match status" value="1"/>
</dbReference>
<name>A0A223D447_9BACL</name>
<dbReference type="InterPro" id="IPR013766">
    <property type="entry name" value="Thioredoxin_domain"/>
</dbReference>
<evidence type="ECO:0000256" key="5">
    <source>
        <dbReference type="SAM" id="Phobius"/>
    </source>
</evidence>
<dbReference type="AlphaFoldDB" id="A0A223D447"/>
<keyword evidence="4" id="KW-0175">Coiled coil</keyword>
<comment type="similarity">
    <text evidence="1">Belongs to the thioredoxin family.</text>
</comment>
<accession>A0A223D447</accession>
<dbReference type="Gene3D" id="3.40.30.10">
    <property type="entry name" value="Glutaredoxin"/>
    <property type="match status" value="1"/>
</dbReference>
<dbReference type="Proteomes" id="UP000214688">
    <property type="component" value="Chromosome"/>
</dbReference>
<dbReference type="GO" id="GO:0015035">
    <property type="term" value="F:protein-disulfide reductase activity"/>
    <property type="evidence" value="ECO:0007669"/>
    <property type="project" value="TreeGrafter"/>
</dbReference>
<dbReference type="SUPFAM" id="SSF52833">
    <property type="entry name" value="Thioredoxin-like"/>
    <property type="match status" value="1"/>
</dbReference>
<dbReference type="Pfam" id="PF00085">
    <property type="entry name" value="Thioredoxin"/>
    <property type="match status" value="1"/>
</dbReference>
<sequence>MALFIEVLVCPFLNRGGHISMSKKNRNQEKRDIKALRRERDRKKKKRLPIIFGAVLAGIIVLIGAFALSNMYDESRQEQAALYKNEIASGEMEKKIANNEDFFAYFYQPDCVHCKVVSPMLMPLAEKMNEPLFPVNIYGKSDVWEKYTVAGTPTLIHFKEGKEVGRIVGEQPESTFEEFLKQ</sequence>
<dbReference type="InterPro" id="IPR036249">
    <property type="entry name" value="Thioredoxin-like_sf"/>
</dbReference>
<dbReference type="PANTHER" id="PTHR45663:SF11">
    <property type="entry name" value="GEO12009P1"/>
    <property type="match status" value="1"/>
</dbReference>
<reference evidence="7 8" key="1">
    <citation type="journal article" date="2015" name="Int. J. Syst. Evol. Microbiol.">
        <title>Tumebacillus algifaecis sp. nov., isolated from decomposing algal scum.</title>
        <authorList>
            <person name="Wu Y.F."/>
            <person name="Zhang B."/>
            <person name="Xing P."/>
            <person name="Wu Q.L."/>
            <person name="Liu S.J."/>
        </authorList>
    </citation>
    <scope>NUCLEOTIDE SEQUENCE [LARGE SCALE GENOMIC DNA]</scope>
    <source>
        <strain evidence="7 8">THMBR28</strain>
    </source>
</reference>
<organism evidence="7 8">
    <name type="scientific">Tumebacillus algifaecis</name>
    <dbReference type="NCBI Taxonomy" id="1214604"/>
    <lineage>
        <taxon>Bacteria</taxon>
        <taxon>Bacillati</taxon>
        <taxon>Bacillota</taxon>
        <taxon>Bacilli</taxon>
        <taxon>Bacillales</taxon>
        <taxon>Alicyclobacillaceae</taxon>
        <taxon>Tumebacillus</taxon>
    </lineage>
</organism>
<evidence type="ECO:0000313" key="8">
    <source>
        <dbReference type="Proteomes" id="UP000214688"/>
    </source>
</evidence>
<keyword evidence="5" id="KW-0812">Transmembrane</keyword>
<feature type="transmembrane region" description="Helical" evidence="5">
    <location>
        <begin position="48"/>
        <end position="68"/>
    </location>
</feature>
<feature type="coiled-coil region" evidence="4">
    <location>
        <begin position="19"/>
        <end position="46"/>
    </location>
</feature>
<protein>
    <recommendedName>
        <fullName evidence="6">Thioredoxin domain-containing protein</fullName>
    </recommendedName>
</protein>
<evidence type="ECO:0000256" key="2">
    <source>
        <dbReference type="ARBA" id="ARBA00023157"/>
    </source>
</evidence>
<dbReference type="GO" id="GO:0005829">
    <property type="term" value="C:cytosol"/>
    <property type="evidence" value="ECO:0007669"/>
    <property type="project" value="TreeGrafter"/>
</dbReference>
<evidence type="ECO:0000259" key="6">
    <source>
        <dbReference type="Pfam" id="PF00085"/>
    </source>
</evidence>
<evidence type="ECO:0000256" key="4">
    <source>
        <dbReference type="SAM" id="Coils"/>
    </source>
</evidence>
<gene>
    <name evidence="7" type="ORF">CIG75_15615</name>
</gene>
<evidence type="ECO:0000313" key="7">
    <source>
        <dbReference type="EMBL" id="ASS76227.1"/>
    </source>
</evidence>
<keyword evidence="5" id="KW-1133">Transmembrane helix</keyword>
<dbReference type="CDD" id="cd02947">
    <property type="entry name" value="TRX_family"/>
    <property type="match status" value="1"/>
</dbReference>
<feature type="domain" description="Thioredoxin" evidence="6">
    <location>
        <begin position="90"/>
        <end position="181"/>
    </location>
</feature>
<evidence type="ECO:0000256" key="1">
    <source>
        <dbReference type="ARBA" id="ARBA00008987"/>
    </source>
</evidence>
<keyword evidence="2" id="KW-1015">Disulfide bond</keyword>
<dbReference type="EMBL" id="CP022657">
    <property type="protein sequence ID" value="ASS76227.1"/>
    <property type="molecule type" value="Genomic_DNA"/>
</dbReference>
<keyword evidence="5" id="KW-0472">Membrane</keyword>